<dbReference type="EMBL" id="MU118391">
    <property type="protein sequence ID" value="KAF9642642.1"/>
    <property type="molecule type" value="Genomic_DNA"/>
</dbReference>
<proteinExistence type="predicted"/>
<accession>A0ACB6YZB1</accession>
<evidence type="ECO:0000313" key="2">
    <source>
        <dbReference type="Proteomes" id="UP000886501"/>
    </source>
</evidence>
<reference evidence="1" key="1">
    <citation type="submission" date="2019-10" db="EMBL/GenBank/DDBJ databases">
        <authorList>
            <consortium name="DOE Joint Genome Institute"/>
            <person name="Kuo A."/>
            <person name="Miyauchi S."/>
            <person name="Kiss E."/>
            <person name="Drula E."/>
            <person name="Kohler A."/>
            <person name="Sanchez-Garcia M."/>
            <person name="Andreopoulos B."/>
            <person name="Barry K.W."/>
            <person name="Bonito G."/>
            <person name="Buee M."/>
            <person name="Carver A."/>
            <person name="Chen C."/>
            <person name="Cichocki N."/>
            <person name="Clum A."/>
            <person name="Culley D."/>
            <person name="Crous P.W."/>
            <person name="Fauchery L."/>
            <person name="Girlanda M."/>
            <person name="Hayes R."/>
            <person name="Keri Z."/>
            <person name="Labutti K."/>
            <person name="Lipzen A."/>
            <person name="Lombard V."/>
            <person name="Magnuson J."/>
            <person name="Maillard F."/>
            <person name="Morin E."/>
            <person name="Murat C."/>
            <person name="Nolan M."/>
            <person name="Ohm R."/>
            <person name="Pangilinan J."/>
            <person name="Pereira M."/>
            <person name="Perotto S."/>
            <person name="Peter M."/>
            <person name="Riley R."/>
            <person name="Sitrit Y."/>
            <person name="Stielow B."/>
            <person name="Szollosi G."/>
            <person name="Zifcakova L."/>
            <person name="Stursova M."/>
            <person name="Spatafora J.W."/>
            <person name="Tedersoo L."/>
            <person name="Vaario L.-M."/>
            <person name="Yamada A."/>
            <person name="Yan M."/>
            <person name="Wang P."/>
            <person name="Xu J."/>
            <person name="Bruns T."/>
            <person name="Baldrian P."/>
            <person name="Vilgalys R."/>
            <person name="Henrissat B."/>
            <person name="Grigoriev I.V."/>
            <person name="Hibbett D."/>
            <person name="Nagy L.G."/>
            <person name="Martin F.M."/>
        </authorList>
    </citation>
    <scope>NUCLEOTIDE SEQUENCE</scope>
    <source>
        <strain evidence="1">P2</strain>
    </source>
</reference>
<gene>
    <name evidence="1" type="ORF">BDM02DRAFT_3124328</name>
</gene>
<keyword evidence="2" id="KW-1185">Reference proteome</keyword>
<organism evidence="1 2">
    <name type="scientific">Thelephora ganbajun</name>
    <name type="common">Ganba fungus</name>
    <dbReference type="NCBI Taxonomy" id="370292"/>
    <lineage>
        <taxon>Eukaryota</taxon>
        <taxon>Fungi</taxon>
        <taxon>Dikarya</taxon>
        <taxon>Basidiomycota</taxon>
        <taxon>Agaricomycotina</taxon>
        <taxon>Agaricomycetes</taxon>
        <taxon>Thelephorales</taxon>
        <taxon>Thelephoraceae</taxon>
        <taxon>Thelephora</taxon>
    </lineage>
</organism>
<reference evidence="1" key="2">
    <citation type="journal article" date="2020" name="Nat. Commun.">
        <title>Large-scale genome sequencing of mycorrhizal fungi provides insights into the early evolution of symbiotic traits.</title>
        <authorList>
            <person name="Miyauchi S."/>
            <person name="Kiss E."/>
            <person name="Kuo A."/>
            <person name="Drula E."/>
            <person name="Kohler A."/>
            <person name="Sanchez-Garcia M."/>
            <person name="Morin E."/>
            <person name="Andreopoulos B."/>
            <person name="Barry K.W."/>
            <person name="Bonito G."/>
            <person name="Buee M."/>
            <person name="Carver A."/>
            <person name="Chen C."/>
            <person name="Cichocki N."/>
            <person name="Clum A."/>
            <person name="Culley D."/>
            <person name="Crous P.W."/>
            <person name="Fauchery L."/>
            <person name="Girlanda M."/>
            <person name="Hayes R.D."/>
            <person name="Keri Z."/>
            <person name="LaButti K."/>
            <person name="Lipzen A."/>
            <person name="Lombard V."/>
            <person name="Magnuson J."/>
            <person name="Maillard F."/>
            <person name="Murat C."/>
            <person name="Nolan M."/>
            <person name="Ohm R.A."/>
            <person name="Pangilinan J."/>
            <person name="Pereira M.F."/>
            <person name="Perotto S."/>
            <person name="Peter M."/>
            <person name="Pfister S."/>
            <person name="Riley R."/>
            <person name="Sitrit Y."/>
            <person name="Stielow J.B."/>
            <person name="Szollosi G."/>
            <person name="Zifcakova L."/>
            <person name="Stursova M."/>
            <person name="Spatafora J.W."/>
            <person name="Tedersoo L."/>
            <person name="Vaario L.M."/>
            <person name="Yamada A."/>
            <person name="Yan M."/>
            <person name="Wang P."/>
            <person name="Xu J."/>
            <person name="Bruns T."/>
            <person name="Baldrian P."/>
            <person name="Vilgalys R."/>
            <person name="Dunand C."/>
            <person name="Henrissat B."/>
            <person name="Grigoriev I.V."/>
            <person name="Hibbett D."/>
            <person name="Nagy L.G."/>
            <person name="Martin F.M."/>
        </authorList>
    </citation>
    <scope>NUCLEOTIDE SEQUENCE</scope>
    <source>
        <strain evidence="1">P2</strain>
    </source>
</reference>
<evidence type="ECO:0000313" key="1">
    <source>
        <dbReference type="EMBL" id="KAF9642642.1"/>
    </source>
</evidence>
<protein>
    <submittedName>
        <fullName evidence="1">Reductase AKOR2</fullName>
    </submittedName>
</protein>
<sequence>MSAKSYTLNNGVSMPAIAFGGWGGLTDKDREQFGPTFGLALKEGFRHIDGAWVYRTEKQLAEQIRKSGIPREELFIATKLPFHHCDRVKEFFEDSLKVLGLDYIDLYLMHGPVAWMDTNPVGEEFPFPDGKTQLYDTTVNKTWSKMEELLETGKVRAIGVSNFSTKTLTQLLKTAKVVPAVNQVEIHPYLAQQELLDFCNKNGIHITAYSPTGRRLEREDPLIKELAVKYDVTPTQIILGWALARGVSIATQSKKELHRKHTLNLPELDPEDVKKITALDRKQFAYLQLDKYGTVRGWTPEQYGWEHLKMSDVGGMFDT</sequence>
<comment type="caution">
    <text evidence="1">The sequence shown here is derived from an EMBL/GenBank/DDBJ whole genome shotgun (WGS) entry which is preliminary data.</text>
</comment>
<name>A0ACB6YZB1_THEGA</name>
<dbReference type="Proteomes" id="UP000886501">
    <property type="component" value="Unassembled WGS sequence"/>
</dbReference>